<protein>
    <submittedName>
        <fullName evidence="1">Uncharacterized protein</fullName>
    </submittedName>
</protein>
<name>A0AAV4ZIG1_9HYPH</name>
<comment type="caution">
    <text evidence="1">The sequence shown here is derived from an EMBL/GenBank/DDBJ whole genome shotgun (WGS) entry which is preliminary data.</text>
</comment>
<evidence type="ECO:0000313" key="1">
    <source>
        <dbReference type="EMBL" id="GJD88250.1"/>
    </source>
</evidence>
<reference evidence="1" key="1">
    <citation type="journal article" date="2016" name="Front. Microbiol.">
        <title>Genome Sequence of the Piezophilic, Mesophilic Sulfate-Reducing Bacterium Desulfovibrio indicus J2T.</title>
        <authorList>
            <person name="Cao J."/>
            <person name="Maignien L."/>
            <person name="Shao Z."/>
            <person name="Alain K."/>
            <person name="Jebbar M."/>
        </authorList>
    </citation>
    <scope>NUCLEOTIDE SEQUENCE</scope>
    <source>
        <strain evidence="1">DSM 16372</strain>
    </source>
</reference>
<reference evidence="1" key="2">
    <citation type="submission" date="2021-08" db="EMBL/GenBank/DDBJ databases">
        <authorList>
            <person name="Tani A."/>
            <person name="Ola A."/>
            <person name="Ogura Y."/>
            <person name="Katsura K."/>
            <person name="Hayashi T."/>
        </authorList>
    </citation>
    <scope>NUCLEOTIDE SEQUENCE</scope>
    <source>
        <strain evidence="1">DSM 16372</strain>
    </source>
</reference>
<organism evidence="1 2">
    <name type="scientific">Methylobacterium hispanicum</name>
    <dbReference type="NCBI Taxonomy" id="270350"/>
    <lineage>
        <taxon>Bacteria</taxon>
        <taxon>Pseudomonadati</taxon>
        <taxon>Pseudomonadota</taxon>
        <taxon>Alphaproteobacteria</taxon>
        <taxon>Hyphomicrobiales</taxon>
        <taxon>Methylobacteriaceae</taxon>
        <taxon>Methylobacterium</taxon>
    </lineage>
</organism>
<evidence type="ECO:0000313" key="2">
    <source>
        <dbReference type="Proteomes" id="UP001055247"/>
    </source>
</evidence>
<sequence length="105" mass="11444">MESTPSSAIAEIDRYIEEGSRLIARAEACRQSLAARGARQGHLLMAARTITAMGRVQATLLRQRRMLQEGAALPTAERAAVVVVAPPGRPWWALIGRRKAEARPT</sequence>
<keyword evidence="2" id="KW-1185">Reference proteome</keyword>
<dbReference type="Proteomes" id="UP001055247">
    <property type="component" value="Unassembled WGS sequence"/>
</dbReference>
<gene>
    <name evidence="1" type="ORF">BHAOGJBA_1764</name>
</gene>
<dbReference type="EMBL" id="BPQO01000006">
    <property type="protein sequence ID" value="GJD88250.1"/>
    <property type="molecule type" value="Genomic_DNA"/>
</dbReference>
<dbReference type="AlphaFoldDB" id="A0AAV4ZIG1"/>
<proteinExistence type="predicted"/>
<accession>A0AAV4ZIG1</accession>
<dbReference type="RefSeq" id="WP_066921288.1">
    <property type="nucleotide sequence ID" value="NZ_BPQO01000006.1"/>
</dbReference>